<accession>A0A1E7FRH4</accession>
<protein>
    <submittedName>
        <fullName evidence="2">Uncharacterized protein</fullName>
    </submittedName>
</protein>
<feature type="region of interest" description="Disordered" evidence="1">
    <location>
        <begin position="273"/>
        <end position="301"/>
    </location>
</feature>
<dbReference type="KEGG" id="fcy:FRACYDRAFT_267763"/>
<dbReference type="AlphaFoldDB" id="A0A1E7FRH4"/>
<reference evidence="2 3" key="1">
    <citation type="submission" date="2016-09" db="EMBL/GenBank/DDBJ databases">
        <title>Extensive genetic diversity and differential bi-allelic expression allows diatom success in the polar Southern Ocean.</title>
        <authorList>
            <consortium name="DOE Joint Genome Institute"/>
            <person name="Mock T."/>
            <person name="Otillar R.P."/>
            <person name="Strauss J."/>
            <person name="Dupont C."/>
            <person name="Frickenhaus S."/>
            <person name="Maumus F."/>
            <person name="Mcmullan M."/>
            <person name="Sanges R."/>
            <person name="Schmutz J."/>
            <person name="Toseland A."/>
            <person name="Valas R."/>
            <person name="Veluchamy A."/>
            <person name="Ward B.J."/>
            <person name="Allen A."/>
            <person name="Barry K."/>
            <person name="Falciatore A."/>
            <person name="Ferrante M."/>
            <person name="Fortunato A.E."/>
            <person name="Gloeckner G."/>
            <person name="Gruber A."/>
            <person name="Hipkin R."/>
            <person name="Janech M."/>
            <person name="Kroth P."/>
            <person name="Leese F."/>
            <person name="Lindquist E."/>
            <person name="Lyon B.R."/>
            <person name="Martin J."/>
            <person name="Mayer C."/>
            <person name="Parker M."/>
            <person name="Quesneville H."/>
            <person name="Raymond J."/>
            <person name="Uhlig C."/>
            <person name="Valentin K.U."/>
            <person name="Worden A.Z."/>
            <person name="Armbrust E.V."/>
            <person name="Bowler C."/>
            <person name="Green B."/>
            <person name="Moulton V."/>
            <person name="Van Oosterhout C."/>
            <person name="Grigoriev I."/>
        </authorList>
    </citation>
    <scope>NUCLEOTIDE SEQUENCE [LARGE SCALE GENOMIC DNA]</scope>
    <source>
        <strain evidence="2 3">CCMP1102</strain>
    </source>
</reference>
<dbReference type="InParanoid" id="A0A1E7FRH4"/>
<evidence type="ECO:0000313" key="3">
    <source>
        <dbReference type="Proteomes" id="UP000095751"/>
    </source>
</evidence>
<feature type="compositionally biased region" description="Polar residues" evidence="1">
    <location>
        <begin position="169"/>
        <end position="183"/>
    </location>
</feature>
<name>A0A1E7FRH4_9STRA</name>
<sequence>MGLSLLPVAYLGHSKIVVVAMLFFLTSRNTNVQSFQAPFSTRYQEKRQQNFSMASRRLHQDSTVSTRADATVKIFTTNDSTALFATPIRSTQLSYSDQEDEKMQEEEEIEGEISSQNEQALKAAEETKNNQLLPSSPVSKFRQLKDVMWIRETLEDWTNAEFAVSIEQQSEGSTVNGSTSAVPSNPPSNAKKRAVDYEKLLSQLTKRVEDMFCHTLVENELTLNDDGLVELDENIGMGRYSYSNEERMVLLGRILKTRSNLLRVLHSNDIENGDEPSSSFLKISELPDLNLTPEDTGAEGG</sequence>
<feature type="region of interest" description="Disordered" evidence="1">
    <location>
        <begin position="169"/>
        <end position="191"/>
    </location>
</feature>
<feature type="non-terminal residue" evidence="2">
    <location>
        <position position="301"/>
    </location>
</feature>
<evidence type="ECO:0000313" key="2">
    <source>
        <dbReference type="EMBL" id="OEU20772.1"/>
    </source>
</evidence>
<dbReference type="OrthoDB" id="275278at2759"/>
<gene>
    <name evidence="2" type="ORF">FRACYDRAFT_267763</name>
</gene>
<dbReference type="Proteomes" id="UP000095751">
    <property type="component" value="Unassembled WGS sequence"/>
</dbReference>
<dbReference type="EMBL" id="KV784354">
    <property type="protein sequence ID" value="OEU20772.1"/>
    <property type="molecule type" value="Genomic_DNA"/>
</dbReference>
<organism evidence="2 3">
    <name type="scientific">Fragilariopsis cylindrus CCMP1102</name>
    <dbReference type="NCBI Taxonomy" id="635003"/>
    <lineage>
        <taxon>Eukaryota</taxon>
        <taxon>Sar</taxon>
        <taxon>Stramenopiles</taxon>
        <taxon>Ochrophyta</taxon>
        <taxon>Bacillariophyta</taxon>
        <taxon>Bacillariophyceae</taxon>
        <taxon>Bacillariophycidae</taxon>
        <taxon>Bacillariales</taxon>
        <taxon>Bacillariaceae</taxon>
        <taxon>Fragilariopsis</taxon>
    </lineage>
</organism>
<proteinExistence type="predicted"/>
<evidence type="ECO:0000256" key="1">
    <source>
        <dbReference type="SAM" id="MobiDB-lite"/>
    </source>
</evidence>
<keyword evidence="3" id="KW-1185">Reference proteome</keyword>